<evidence type="ECO:0000256" key="3">
    <source>
        <dbReference type="ARBA" id="ARBA00022670"/>
    </source>
</evidence>
<comment type="caution">
    <text evidence="9">The sequence shown here is derived from an EMBL/GenBank/DDBJ whole genome shotgun (WGS) entry which is preliminary data.</text>
</comment>
<evidence type="ECO:0000256" key="7">
    <source>
        <dbReference type="ARBA" id="ARBA00023136"/>
    </source>
</evidence>
<feature type="transmembrane region" description="Helical" evidence="8">
    <location>
        <begin position="12"/>
        <end position="32"/>
    </location>
</feature>
<evidence type="ECO:0000256" key="5">
    <source>
        <dbReference type="ARBA" id="ARBA00022801"/>
    </source>
</evidence>
<keyword evidence="5" id="KW-0378">Hydrolase</keyword>
<reference evidence="9 10" key="1">
    <citation type="submission" date="2019-09" db="EMBL/GenBank/DDBJ databases">
        <title>Genomes of Cryomorphaceae.</title>
        <authorList>
            <person name="Bowman J.P."/>
        </authorList>
    </citation>
    <scope>NUCLEOTIDE SEQUENCE [LARGE SCALE GENOMIC DNA]</scope>
    <source>
        <strain evidence="9 10">KCTC 52047</strain>
    </source>
</reference>
<dbReference type="OrthoDB" id="678161at2"/>
<dbReference type="InterPro" id="IPR019127">
    <property type="entry name" value="Exosortase"/>
</dbReference>
<evidence type="ECO:0000313" key="10">
    <source>
        <dbReference type="Proteomes" id="UP000435357"/>
    </source>
</evidence>
<dbReference type="RefSeq" id="WP_151167234.1">
    <property type="nucleotide sequence ID" value="NZ_WACR01000004.1"/>
</dbReference>
<evidence type="ECO:0000256" key="8">
    <source>
        <dbReference type="SAM" id="Phobius"/>
    </source>
</evidence>
<evidence type="ECO:0000256" key="4">
    <source>
        <dbReference type="ARBA" id="ARBA00022692"/>
    </source>
</evidence>
<evidence type="ECO:0000313" key="9">
    <source>
        <dbReference type="EMBL" id="KAB1064914.1"/>
    </source>
</evidence>
<keyword evidence="6 8" id="KW-1133">Transmembrane helix</keyword>
<dbReference type="NCBIfam" id="TIGR04128">
    <property type="entry name" value="exoso_Fjoh_1448"/>
    <property type="match status" value="1"/>
</dbReference>
<dbReference type="GO" id="GO:0005886">
    <property type="term" value="C:plasma membrane"/>
    <property type="evidence" value="ECO:0007669"/>
    <property type="project" value="UniProtKB-SubCell"/>
</dbReference>
<name>A0A6N6MC71_9FLAO</name>
<feature type="transmembrane region" description="Helical" evidence="8">
    <location>
        <begin position="151"/>
        <end position="169"/>
    </location>
</feature>
<keyword evidence="7 8" id="KW-0472">Membrane</keyword>
<evidence type="ECO:0000256" key="2">
    <source>
        <dbReference type="ARBA" id="ARBA00022475"/>
    </source>
</evidence>
<protein>
    <submittedName>
        <fullName evidence="9">Exosortase family protein XrtF</fullName>
    </submittedName>
</protein>
<evidence type="ECO:0000256" key="1">
    <source>
        <dbReference type="ARBA" id="ARBA00004651"/>
    </source>
</evidence>
<keyword evidence="10" id="KW-1185">Reference proteome</keyword>
<evidence type="ECO:0000256" key="6">
    <source>
        <dbReference type="ARBA" id="ARBA00022989"/>
    </source>
</evidence>
<dbReference type="InterPro" id="IPR026323">
    <property type="entry name" value="Exosortase-related_prot_XrtF"/>
</dbReference>
<proteinExistence type="predicted"/>
<keyword evidence="2" id="KW-1003">Cell membrane</keyword>
<dbReference type="GO" id="GO:0006508">
    <property type="term" value="P:proteolysis"/>
    <property type="evidence" value="ECO:0007669"/>
    <property type="project" value="UniProtKB-KW"/>
</dbReference>
<dbReference type="Proteomes" id="UP000435357">
    <property type="component" value="Unassembled WGS sequence"/>
</dbReference>
<organism evidence="9 10">
    <name type="scientific">Salibacter halophilus</name>
    <dbReference type="NCBI Taxonomy" id="1803916"/>
    <lineage>
        <taxon>Bacteria</taxon>
        <taxon>Pseudomonadati</taxon>
        <taxon>Bacteroidota</taxon>
        <taxon>Flavobacteriia</taxon>
        <taxon>Flavobacteriales</taxon>
        <taxon>Salibacteraceae</taxon>
        <taxon>Salibacter</taxon>
    </lineage>
</organism>
<feature type="transmembrane region" description="Helical" evidence="8">
    <location>
        <begin position="84"/>
        <end position="105"/>
    </location>
</feature>
<keyword evidence="4 8" id="KW-0812">Transmembrane</keyword>
<accession>A0A6N6MC71</accession>
<dbReference type="EMBL" id="WACR01000004">
    <property type="protein sequence ID" value="KAB1064914.1"/>
    <property type="molecule type" value="Genomic_DNA"/>
</dbReference>
<keyword evidence="3" id="KW-0645">Protease</keyword>
<sequence length="174" mass="20503">MKEFFRQYKSTILFIVKFLAVYGILSVVYAWYLDLYPTELDPASCVVTEQATKGMQLFEPKITYDLKEGYPRADMKFVGHTFQYIIEGCNAISVMILFLAFIVAFKAKWIHYVWFVPFGLLVIHWTNIARIGILGFAALYYPEYSKPMHDYFFPGMIYGITMLLWFLWVKYVAR</sequence>
<dbReference type="NCBIfam" id="TIGR04178">
    <property type="entry name" value="exo_archaeo"/>
    <property type="match status" value="1"/>
</dbReference>
<comment type="subcellular location">
    <subcellularLocation>
        <location evidence="1">Cell membrane</location>
        <topology evidence="1">Multi-pass membrane protein</topology>
    </subcellularLocation>
</comment>
<gene>
    <name evidence="9" type="primary">xrtF</name>
    <name evidence="9" type="ORF">F3059_06055</name>
</gene>
<dbReference type="GO" id="GO:0008233">
    <property type="term" value="F:peptidase activity"/>
    <property type="evidence" value="ECO:0007669"/>
    <property type="project" value="UniProtKB-KW"/>
</dbReference>
<dbReference type="InterPro" id="IPR026392">
    <property type="entry name" value="Exo/Archaeosortase_dom"/>
</dbReference>
<feature type="transmembrane region" description="Helical" evidence="8">
    <location>
        <begin position="112"/>
        <end position="139"/>
    </location>
</feature>
<dbReference type="AlphaFoldDB" id="A0A6N6MC71"/>
<dbReference type="Pfam" id="PF09721">
    <property type="entry name" value="Exosortase_EpsH"/>
    <property type="match status" value="1"/>
</dbReference>